<dbReference type="InterPro" id="IPR017462">
    <property type="entry name" value="Sulphur_relay_TusC/DsrF"/>
</dbReference>
<comment type="similarity">
    <text evidence="1">Belongs to the DsrF/TusC family.</text>
</comment>
<evidence type="ECO:0000313" key="2">
    <source>
        <dbReference type="EMBL" id="MCO1335887.1"/>
    </source>
</evidence>
<comment type="caution">
    <text evidence="2">The sequence shown here is derived from an EMBL/GenBank/DDBJ whole genome shotgun (WGS) entry which is preliminary data.</text>
</comment>
<dbReference type="NCBIfam" id="NF001238">
    <property type="entry name" value="PRK00211.1"/>
    <property type="match status" value="1"/>
</dbReference>
<accession>A0A9X2EP64</accession>
<dbReference type="PANTHER" id="PTHR38780:SF1">
    <property type="entry name" value="PROTEIN TUSC"/>
    <property type="match status" value="1"/>
</dbReference>
<evidence type="ECO:0000313" key="3">
    <source>
        <dbReference type="Proteomes" id="UP001139028"/>
    </source>
</evidence>
<dbReference type="Pfam" id="PF02635">
    <property type="entry name" value="DsrE"/>
    <property type="match status" value="1"/>
</dbReference>
<dbReference type="RefSeq" id="WP_252471023.1">
    <property type="nucleotide sequence ID" value="NZ_JALBWM010000089.1"/>
</dbReference>
<keyword evidence="3" id="KW-1185">Reference proteome</keyword>
<protein>
    <submittedName>
        <fullName evidence="2">Sulfurtransferase complex subunit TusC</fullName>
    </submittedName>
</protein>
<dbReference type="Proteomes" id="UP001139028">
    <property type="component" value="Unassembled WGS sequence"/>
</dbReference>
<dbReference type="AlphaFoldDB" id="A0A9X2EP64"/>
<gene>
    <name evidence="2" type="primary">tusC</name>
    <name evidence="2" type="ORF">MO867_16245</name>
</gene>
<dbReference type="PANTHER" id="PTHR38780">
    <property type="entry name" value="PROTEIN TUSC"/>
    <property type="match status" value="1"/>
</dbReference>
<dbReference type="EMBL" id="JALBWM010000089">
    <property type="protein sequence ID" value="MCO1335887.1"/>
    <property type="molecule type" value="Genomic_DNA"/>
</dbReference>
<dbReference type="InterPro" id="IPR027396">
    <property type="entry name" value="DsrEFH-like"/>
</dbReference>
<dbReference type="NCBIfam" id="TIGR03010">
    <property type="entry name" value="sulf_tusC_dsrF"/>
    <property type="match status" value="1"/>
</dbReference>
<dbReference type="InterPro" id="IPR003787">
    <property type="entry name" value="Sulphur_relay_DsrE/F-like"/>
</dbReference>
<proteinExistence type="inferred from homology"/>
<sequence length="120" mass="12945">MSIKSLALCRTAPYGNALAREGIEAVLAAAAMDQAVDLLFLGDGVFQLLDHQSPADIGQKSLRRNLQALPMFGIEQFFVCEKSLAEREITLEQIQVAGAETKTVKDTGSLIASYPTVLSF</sequence>
<name>A0A9X2EP64_9GAMM</name>
<dbReference type="Gene3D" id="3.40.1260.10">
    <property type="entry name" value="DsrEFH-like"/>
    <property type="match status" value="1"/>
</dbReference>
<evidence type="ECO:0000256" key="1">
    <source>
        <dbReference type="ARBA" id="ARBA00005996"/>
    </source>
</evidence>
<dbReference type="SUPFAM" id="SSF75169">
    <property type="entry name" value="DsrEFH-like"/>
    <property type="match status" value="1"/>
</dbReference>
<reference evidence="2" key="1">
    <citation type="journal article" date="2022" name="Arch. Microbiol.">
        <title>Microbulbifer okhotskensis sp. nov., isolated from a deep bottom sediment of the Okhotsk Sea.</title>
        <authorList>
            <person name="Romanenko L."/>
            <person name="Kurilenko V."/>
            <person name="Otstavnykh N."/>
            <person name="Velansky P."/>
            <person name="Isaeva M."/>
            <person name="Mikhailov V."/>
        </authorList>
    </citation>
    <scope>NUCLEOTIDE SEQUENCE</scope>
    <source>
        <strain evidence="2">OS29</strain>
    </source>
</reference>
<organism evidence="2 3">
    <name type="scientific">Microbulbifer okhotskensis</name>
    <dbReference type="NCBI Taxonomy" id="2926617"/>
    <lineage>
        <taxon>Bacteria</taxon>
        <taxon>Pseudomonadati</taxon>
        <taxon>Pseudomonadota</taxon>
        <taxon>Gammaproteobacteria</taxon>
        <taxon>Cellvibrionales</taxon>
        <taxon>Microbulbiferaceae</taxon>
        <taxon>Microbulbifer</taxon>
    </lineage>
</organism>